<evidence type="ECO:0000256" key="7">
    <source>
        <dbReference type="ARBA" id="ARBA00022968"/>
    </source>
</evidence>
<proteinExistence type="inferred from homology"/>
<keyword evidence="5 12" id="KW-0808">Transferase</keyword>
<dbReference type="GO" id="GO:0032580">
    <property type="term" value="C:Golgi cisterna membrane"/>
    <property type="evidence" value="ECO:0007669"/>
    <property type="project" value="UniProtKB-SubCell"/>
</dbReference>
<accession>A0A7E5VMZ4</accession>
<comment type="similarity">
    <text evidence="3 12">Belongs to the glycosyltransferase 10 family.</text>
</comment>
<gene>
    <name evidence="16" type="primary">LOC113495224</name>
</gene>
<feature type="domain" description="Fucosyltransferase C-terminal" evidence="13">
    <location>
        <begin position="205"/>
        <end position="389"/>
    </location>
</feature>
<dbReference type="InterPro" id="IPR055270">
    <property type="entry name" value="Glyco_tran_10_C"/>
</dbReference>
<evidence type="ECO:0000256" key="3">
    <source>
        <dbReference type="ARBA" id="ARBA00008919"/>
    </source>
</evidence>
<dbReference type="EC" id="2.4.1.-" evidence="12"/>
<dbReference type="PANTHER" id="PTHR48438:SF1">
    <property type="entry name" value="ALPHA-(1,3)-FUCOSYLTRANSFERASE C-RELATED"/>
    <property type="match status" value="1"/>
</dbReference>
<evidence type="ECO:0000256" key="10">
    <source>
        <dbReference type="ARBA" id="ARBA00023136"/>
    </source>
</evidence>
<reference evidence="16" key="1">
    <citation type="submission" date="2025-08" db="UniProtKB">
        <authorList>
            <consortium name="RefSeq"/>
        </authorList>
    </citation>
    <scope>IDENTIFICATION</scope>
</reference>
<dbReference type="KEGG" id="tnl:113495224"/>
<evidence type="ECO:0000256" key="5">
    <source>
        <dbReference type="ARBA" id="ARBA00022679"/>
    </source>
</evidence>
<keyword evidence="8 12" id="KW-1133">Transmembrane helix</keyword>
<dbReference type="RefSeq" id="XP_026729647.1">
    <property type="nucleotide sequence ID" value="XM_026873846.1"/>
</dbReference>
<keyword evidence="11" id="KW-0325">Glycoprotein</keyword>
<dbReference type="FunCoup" id="A0A7E5VMZ4">
    <property type="interactions" value="31"/>
</dbReference>
<comment type="pathway">
    <text evidence="2">Protein modification; protein glycosylation.</text>
</comment>
<evidence type="ECO:0000256" key="8">
    <source>
        <dbReference type="ARBA" id="ARBA00022989"/>
    </source>
</evidence>
<dbReference type="Pfam" id="PF00852">
    <property type="entry name" value="Glyco_transf_10"/>
    <property type="match status" value="1"/>
</dbReference>
<name>A0A7E5VMZ4_TRINI</name>
<evidence type="ECO:0000256" key="9">
    <source>
        <dbReference type="ARBA" id="ARBA00023034"/>
    </source>
</evidence>
<sequence>MNLIIRMRFTTLSKIFLSAIFFVVFVTLIRNISQRIGIRPLHTSSTKMKRPGMKYILLWTDPENIPFKHMGIGRTGFIERKCPYTNCIVTGNESLLNSILDFDVIAFAGPELTRYYTAMRPNKRLPYQKYVFASIESPSNYPLCANEFDGYFNWTWTYKLDSDIRWGYIVIRDIHNKIIGPKKDMYWLRQDQMAPVNETFKQKLKTKTKAVVWFVSNCFTKSRRENFAKNLGYELKKYNLNLAVYGKCGFLNCSRNEQNRCNRIVRKRFYFYLAFENSFSEDYVTEKMLTPLQNNAVPIVYGGANYTRFLPDGSYLNAKELGIYALAEKIDELIKNPDMYAEYFRWKNHYTYHKTTDSVETNEYCKMCAALNDEESVRKKTVYNDFTDWWESYDEC</sequence>
<dbReference type="InParanoid" id="A0A7E5VMZ4"/>
<feature type="transmembrane region" description="Helical" evidence="12">
    <location>
        <begin position="12"/>
        <end position="29"/>
    </location>
</feature>
<evidence type="ECO:0000256" key="2">
    <source>
        <dbReference type="ARBA" id="ARBA00004922"/>
    </source>
</evidence>
<dbReference type="SUPFAM" id="SSF53756">
    <property type="entry name" value="UDP-Glycosyltransferase/glycogen phosphorylase"/>
    <property type="match status" value="1"/>
</dbReference>
<dbReference type="InterPro" id="IPR001503">
    <property type="entry name" value="Glyco_trans_10"/>
</dbReference>
<dbReference type="Gene3D" id="3.40.50.11660">
    <property type="entry name" value="Glycosyl transferase family 10, C-terminal domain"/>
    <property type="match status" value="1"/>
</dbReference>
<dbReference type="GeneID" id="113495224"/>
<protein>
    <recommendedName>
        <fullName evidence="12">Fucosyltransferase</fullName>
        <ecNumber evidence="12">2.4.1.-</ecNumber>
    </recommendedName>
</protein>
<evidence type="ECO:0000256" key="1">
    <source>
        <dbReference type="ARBA" id="ARBA00004447"/>
    </source>
</evidence>
<evidence type="ECO:0000256" key="12">
    <source>
        <dbReference type="RuleBase" id="RU003832"/>
    </source>
</evidence>
<keyword evidence="9 12" id="KW-0333">Golgi apparatus</keyword>
<evidence type="ECO:0000259" key="14">
    <source>
        <dbReference type="Pfam" id="PF17039"/>
    </source>
</evidence>
<feature type="domain" description="Fucosyltransferase N-terminal" evidence="14">
    <location>
        <begin position="53"/>
        <end position="168"/>
    </location>
</feature>
<dbReference type="Proteomes" id="UP000322000">
    <property type="component" value="Chromosome 6"/>
</dbReference>
<evidence type="ECO:0000259" key="13">
    <source>
        <dbReference type="Pfam" id="PF00852"/>
    </source>
</evidence>
<dbReference type="UniPathway" id="UPA00378"/>
<keyword evidence="15" id="KW-1185">Reference proteome</keyword>
<dbReference type="InterPro" id="IPR031481">
    <property type="entry name" value="Glyco_tran_10_N"/>
</dbReference>
<dbReference type="GO" id="GO:0008417">
    <property type="term" value="F:fucosyltransferase activity"/>
    <property type="evidence" value="ECO:0007669"/>
    <property type="project" value="InterPro"/>
</dbReference>
<evidence type="ECO:0000256" key="6">
    <source>
        <dbReference type="ARBA" id="ARBA00022692"/>
    </source>
</evidence>
<evidence type="ECO:0000256" key="11">
    <source>
        <dbReference type="ARBA" id="ARBA00023180"/>
    </source>
</evidence>
<keyword evidence="7" id="KW-0735">Signal-anchor</keyword>
<evidence type="ECO:0000256" key="4">
    <source>
        <dbReference type="ARBA" id="ARBA00022676"/>
    </source>
</evidence>
<comment type="subcellular location">
    <subcellularLocation>
        <location evidence="1 12">Golgi apparatus</location>
        <location evidence="1 12">Golgi stack membrane</location>
        <topology evidence="1 12">Single-pass type II membrane protein</topology>
    </subcellularLocation>
</comment>
<evidence type="ECO:0000313" key="16">
    <source>
        <dbReference type="RefSeq" id="XP_026729647.1"/>
    </source>
</evidence>
<dbReference type="PANTHER" id="PTHR48438">
    <property type="entry name" value="ALPHA-(1,3)-FUCOSYLTRANSFERASE C-RELATED"/>
    <property type="match status" value="1"/>
</dbReference>
<organism evidence="15 16">
    <name type="scientific">Trichoplusia ni</name>
    <name type="common">Cabbage looper</name>
    <dbReference type="NCBI Taxonomy" id="7111"/>
    <lineage>
        <taxon>Eukaryota</taxon>
        <taxon>Metazoa</taxon>
        <taxon>Ecdysozoa</taxon>
        <taxon>Arthropoda</taxon>
        <taxon>Hexapoda</taxon>
        <taxon>Insecta</taxon>
        <taxon>Pterygota</taxon>
        <taxon>Neoptera</taxon>
        <taxon>Endopterygota</taxon>
        <taxon>Lepidoptera</taxon>
        <taxon>Glossata</taxon>
        <taxon>Ditrysia</taxon>
        <taxon>Noctuoidea</taxon>
        <taxon>Noctuidae</taxon>
        <taxon>Plusiinae</taxon>
        <taxon>Trichoplusia</taxon>
    </lineage>
</organism>
<keyword evidence="4 12" id="KW-0328">Glycosyltransferase</keyword>
<dbReference type="OrthoDB" id="427096at2759"/>
<keyword evidence="10 12" id="KW-0472">Membrane</keyword>
<dbReference type="AlphaFoldDB" id="A0A7E5VMZ4"/>
<keyword evidence="6 12" id="KW-0812">Transmembrane</keyword>
<evidence type="ECO:0000313" key="15">
    <source>
        <dbReference type="Proteomes" id="UP000322000"/>
    </source>
</evidence>
<dbReference type="Pfam" id="PF17039">
    <property type="entry name" value="Glyco_tran_10_N"/>
    <property type="match status" value="1"/>
</dbReference>
<dbReference type="InterPro" id="IPR038577">
    <property type="entry name" value="GT10-like_C_sf"/>
</dbReference>